<dbReference type="PANTHER" id="PTHR11669:SF8">
    <property type="entry name" value="DNA POLYMERASE III SUBUNIT DELTA"/>
    <property type="match status" value="1"/>
</dbReference>
<dbReference type="PANTHER" id="PTHR11669">
    <property type="entry name" value="REPLICATION FACTOR C / DNA POLYMERASE III GAMMA-TAU SUBUNIT"/>
    <property type="match status" value="1"/>
</dbReference>
<dbReference type="eggNOG" id="COG2812">
    <property type="taxonomic scope" value="Bacteria"/>
</dbReference>
<keyword evidence="10" id="KW-1185">Reference proteome</keyword>
<dbReference type="GO" id="GO:0003887">
    <property type="term" value="F:DNA-directed DNA polymerase activity"/>
    <property type="evidence" value="ECO:0007669"/>
    <property type="project" value="UniProtKB-KW"/>
</dbReference>
<dbReference type="STRING" id="1499967.U27_03772"/>
<evidence type="ECO:0000256" key="3">
    <source>
        <dbReference type="ARBA" id="ARBA00022679"/>
    </source>
</evidence>
<protein>
    <recommendedName>
        <fullName evidence="2">DNA polymerase III subunit delta'</fullName>
        <ecNumber evidence="1">2.7.7.7</ecNumber>
    </recommendedName>
</protein>
<dbReference type="EC" id="2.7.7.7" evidence="1"/>
<dbReference type="InterPro" id="IPR050238">
    <property type="entry name" value="DNA_Rep/Repair_Clamp_Loader"/>
</dbReference>
<proteinExistence type="predicted"/>
<dbReference type="SUPFAM" id="SSF52540">
    <property type="entry name" value="P-loop containing nucleoside triphosphate hydrolases"/>
    <property type="match status" value="1"/>
</dbReference>
<keyword evidence="5" id="KW-0235">DNA replication</keyword>
<dbReference type="GO" id="GO:0006261">
    <property type="term" value="P:DNA-templated DNA replication"/>
    <property type="evidence" value="ECO:0007669"/>
    <property type="project" value="TreeGrafter"/>
</dbReference>
<organism evidence="9">
    <name type="scientific">Vecturithrix granuli</name>
    <dbReference type="NCBI Taxonomy" id="1499967"/>
    <lineage>
        <taxon>Bacteria</taxon>
        <taxon>Candidatus Moduliflexota</taxon>
        <taxon>Candidatus Vecturitrichia</taxon>
        <taxon>Candidatus Vecturitrichales</taxon>
        <taxon>Candidatus Vecturitrichaceae</taxon>
        <taxon>Candidatus Vecturithrix</taxon>
    </lineage>
</organism>
<dbReference type="InterPro" id="IPR004622">
    <property type="entry name" value="DNA_pol_HolB"/>
</dbReference>
<dbReference type="FunFam" id="3.40.50.300:FF:001255">
    <property type="entry name" value="DNA polymerase III subunit delta"/>
    <property type="match status" value="1"/>
</dbReference>
<evidence type="ECO:0000256" key="7">
    <source>
        <dbReference type="ARBA" id="ARBA00049244"/>
    </source>
</evidence>
<dbReference type="InterPro" id="IPR015199">
    <property type="entry name" value="DNA_pol_III_delta_C"/>
</dbReference>
<keyword evidence="4" id="KW-0548">Nucleotidyltransferase</keyword>
<dbReference type="Proteomes" id="UP000030661">
    <property type="component" value="Unassembled WGS sequence"/>
</dbReference>
<evidence type="ECO:0000256" key="1">
    <source>
        <dbReference type="ARBA" id="ARBA00012417"/>
    </source>
</evidence>
<accession>A0A081BWV3</accession>
<reference evidence="9" key="1">
    <citation type="journal article" date="2015" name="PeerJ">
        <title>First genomic representation of candidate bacterial phylum KSB3 points to enhanced environmental sensing as a trigger of wastewater bulking.</title>
        <authorList>
            <person name="Sekiguchi Y."/>
            <person name="Ohashi A."/>
            <person name="Parks D.H."/>
            <person name="Yamauchi T."/>
            <person name="Tyson G.W."/>
            <person name="Hugenholtz P."/>
        </authorList>
    </citation>
    <scope>NUCLEOTIDE SEQUENCE [LARGE SCALE GENOMIC DNA]</scope>
</reference>
<keyword evidence="3" id="KW-0808">Transferase</keyword>
<dbReference type="Gene3D" id="3.40.50.300">
    <property type="entry name" value="P-loop containing nucleotide triphosphate hydrolases"/>
    <property type="match status" value="1"/>
</dbReference>
<dbReference type="Gene3D" id="1.20.272.10">
    <property type="match status" value="1"/>
</dbReference>
<evidence type="ECO:0000256" key="4">
    <source>
        <dbReference type="ARBA" id="ARBA00022695"/>
    </source>
</evidence>
<dbReference type="GO" id="GO:0003677">
    <property type="term" value="F:DNA binding"/>
    <property type="evidence" value="ECO:0007669"/>
    <property type="project" value="InterPro"/>
</dbReference>
<dbReference type="HOGENOM" id="CLU_006229_4_5_0"/>
<evidence type="ECO:0000256" key="5">
    <source>
        <dbReference type="ARBA" id="ARBA00022705"/>
    </source>
</evidence>
<evidence type="ECO:0000256" key="2">
    <source>
        <dbReference type="ARBA" id="ARBA00014363"/>
    </source>
</evidence>
<evidence type="ECO:0000259" key="8">
    <source>
        <dbReference type="Pfam" id="PF09115"/>
    </source>
</evidence>
<dbReference type="GO" id="GO:0008408">
    <property type="term" value="F:3'-5' exonuclease activity"/>
    <property type="evidence" value="ECO:0007669"/>
    <property type="project" value="InterPro"/>
</dbReference>
<gene>
    <name evidence="9" type="ORF">U27_03772</name>
</gene>
<evidence type="ECO:0000313" key="9">
    <source>
        <dbReference type="EMBL" id="GAK56808.1"/>
    </source>
</evidence>
<evidence type="ECO:0000313" key="10">
    <source>
        <dbReference type="Proteomes" id="UP000030661"/>
    </source>
</evidence>
<dbReference type="Pfam" id="PF13177">
    <property type="entry name" value="DNA_pol3_delta2"/>
    <property type="match status" value="1"/>
</dbReference>
<dbReference type="Pfam" id="PF09115">
    <property type="entry name" value="DNApol3-delta_C"/>
    <property type="match status" value="1"/>
</dbReference>
<dbReference type="EMBL" id="DF820465">
    <property type="protein sequence ID" value="GAK56808.1"/>
    <property type="molecule type" value="Genomic_DNA"/>
</dbReference>
<keyword evidence="6" id="KW-0239">DNA-directed DNA polymerase</keyword>
<comment type="catalytic activity">
    <reaction evidence="7">
        <text>DNA(n) + a 2'-deoxyribonucleoside 5'-triphosphate = DNA(n+1) + diphosphate</text>
        <dbReference type="Rhea" id="RHEA:22508"/>
        <dbReference type="Rhea" id="RHEA-COMP:17339"/>
        <dbReference type="Rhea" id="RHEA-COMP:17340"/>
        <dbReference type="ChEBI" id="CHEBI:33019"/>
        <dbReference type="ChEBI" id="CHEBI:61560"/>
        <dbReference type="ChEBI" id="CHEBI:173112"/>
        <dbReference type="EC" id="2.7.7.7"/>
    </reaction>
</comment>
<dbReference type="GO" id="GO:0009360">
    <property type="term" value="C:DNA polymerase III complex"/>
    <property type="evidence" value="ECO:0007669"/>
    <property type="project" value="InterPro"/>
</dbReference>
<dbReference type="NCBIfam" id="TIGR00678">
    <property type="entry name" value="holB"/>
    <property type="match status" value="1"/>
</dbReference>
<name>A0A081BWV3_VECG1</name>
<sequence length="335" mass="38012">MAFSHILGQEQAITVLQNALRHQRVPQAYIFAGPEGVGKKFTALMLAKALNCHELDDDACDRCNSCHKIDEGIHPDVRVIAPDGQFIKIDQIRALQKDAGYKPFEGRKKVYILDQAEAMRAESANSLLKTLEEPTTDCIIILVTANVYALLPTVMSRCQLVRFVILGIEPLTTLLVRQKQIDPERARLIASLAEGCPGRALAMDAEETLDKRNQVEHLLHRLSSGLQDVRVIFEQAEQLSAEKSTLQEYLDILLAWYRDMHLLREHGNTRLIANVDAVPRLKETAFQLPASHLRRLFEIVYQAKMDILRNANAQLALEVMLISLTEVYNDRNRWR</sequence>
<feature type="domain" description="DNA polymerase III delta subunit C-terminal" evidence="8">
    <location>
        <begin position="216"/>
        <end position="324"/>
    </location>
</feature>
<dbReference type="AlphaFoldDB" id="A0A081BWV3"/>
<dbReference type="InterPro" id="IPR027417">
    <property type="entry name" value="P-loop_NTPase"/>
</dbReference>
<evidence type="ECO:0000256" key="6">
    <source>
        <dbReference type="ARBA" id="ARBA00022932"/>
    </source>
</evidence>